<evidence type="ECO:0000313" key="2">
    <source>
        <dbReference type="EMBL" id="RFS45954.1"/>
    </source>
</evidence>
<comment type="caution">
    <text evidence="2">The sequence shown here is derived from an EMBL/GenBank/DDBJ whole genome shotgun (WGS) entry which is preliminary data.</text>
</comment>
<name>A0A372FZA2_9ACTN</name>
<proteinExistence type="predicted"/>
<dbReference type="AlphaFoldDB" id="A0A372FZA2"/>
<organism evidence="2 3">
    <name type="scientific">Micromonospora craniellae</name>
    <dbReference type="NCBI Taxonomy" id="2294034"/>
    <lineage>
        <taxon>Bacteria</taxon>
        <taxon>Bacillati</taxon>
        <taxon>Actinomycetota</taxon>
        <taxon>Actinomycetes</taxon>
        <taxon>Micromonosporales</taxon>
        <taxon>Micromonosporaceae</taxon>
        <taxon>Micromonospora</taxon>
    </lineage>
</organism>
<evidence type="ECO:0000259" key="1">
    <source>
        <dbReference type="Pfam" id="PF04149"/>
    </source>
</evidence>
<dbReference type="InterPro" id="IPR007278">
    <property type="entry name" value="DUF397"/>
</dbReference>
<gene>
    <name evidence="2" type="ORF">D0Q02_13900</name>
</gene>
<dbReference type="Proteomes" id="UP000262621">
    <property type="component" value="Unassembled WGS sequence"/>
</dbReference>
<dbReference type="RefSeq" id="WP_117228391.1">
    <property type="nucleotide sequence ID" value="NZ_CP061725.1"/>
</dbReference>
<sequence length="70" mass="7626">MSTRDLSAARWFTSSRSANNGDCVECAILPAAMAVRDSKDRSGPVLVFSHSQWSVFVTDITTHRQPADLG</sequence>
<accession>A0A372FZA2</accession>
<dbReference type="OrthoDB" id="4570646at2"/>
<dbReference type="EMBL" id="QVFU01000012">
    <property type="protein sequence ID" value="RFS45954.1"/>
    <property type="molecule type" value="Genomic_DNA"/>
</dbReference>
<evidence type="ECO:0000313" key="3">
    <source>
        <dbReference type="Proteomes" id="UP000262621"/>
    </source>
</evidence>
<keyword evidence="3" id="KW-1185">Reference proteome</keyword>
<dbReference type="Pfam" id="PF04149">
    <property type="entry name" value="DUF397"/>
    <property type="match status" value="1"/>
</dbReference>
<reference evidence="2 3" key="1">
    <citation type="submission" date="2018-08" db="EMBL/GenBank/DDBJ databases">
        <title>Verrucosispora craniellae sp. nov., isolated from a marine sponge in the South China Sea.</title>
        <authorList>
            <person name="Li L."/>
            <person name="Lin H.W."/>
        </authorList>
    </citation>
    <scope>NUCLEOTIDE SEQUENCE [LARGE SCALE GENOMIC DNA]</scope>
    <source>
        <strain evidence="2 3">LHW63014</strain>
    </source>
</reference>
<feature type="domain" description="DUF397" evidence="1">
    <location>
        <begin position="9"/>
        <end position="60"/>
    </location>
</feature>
<protein>
    <submittedName>
        <fullName evidence="2">DUF397 domain-containing protein</fullName>
    </submittedName>
</protein>